<dbReference type="Pfam" id="PF08676">
    <property type="entry name" value="MutL_C"/>
    <property type="match status" value="1"/>
</dbReference>
<dbReference type="GO" id="GO:0006298">
    <property type="term" value="P:mismatch repair"/>
    <property type="evidence" value="ECO:0007669"/>
    <property type="project" value="UniProtKB-UniRule"/>
</dbReference>
<dbReference type="GO" id="GO:0030983">
    <property type="term" value="F:mismatched DNA binding"/>
    <property type="evidence" value="ECO:0007669"/>
    <property type="project" value="InterPro"/>
</dbReference>
<dbReference type="PANTHER" id="PTHR10073:SF12">
    <property type="entry name" value="DNA MISMATCH REPAIR PROTEIN MLH1"/>
    <property type="match status" value="1"/>
</dbReference>
<dbReference type="InterPro" id="IPR037198">
    <property type="entry name" value="MutL_C_sf"/>
</dbReference>
<dbReference type="CDD" id="cd16926">
    <property type="entry name" value="HATPase_MutL-MLH-PMS-like"/>
    <property type="match status" value="1"/>
</dbReference>
<reference evidence="7 8" key="1">
    <citation type="journal article" date="2015" name="Microbiome">
        <title>Genomic resolution of linkages in carbon, nitrogen, and sulfur cycling among widespread estuary sediment bacteria.</title>
        <authorList>
            <person name="Baker B.J."/>
            <person name="Lazar C.S."/>
            <person name="Teske A.P."/>
            <person name="Dick G.J."/>
        </authorList>
    </citation>
    <scope>NUCLEOTIDE SEQUENCE [LARGE SCALE GENOMIC DNA]</scope>
    <source>
        <strain evidence="7">DG_54_3</strain>
    </source>
</reference>
<dbReference type="Gene3D" id="3.30.1540.20">
    <property type="entry name" value="MutL, C-terminal domain, dimerisation subdomain"/>
    <property type="match status" value="1"/>
</dbReference>
<dbReference type="InterPro" id="IPR014721">
    <property type="entry name" value="Ribsml_uS5_D2-typ_fold_subgr"/>
</dbReference>
<dbReference type="PROSITE" id="PS00058">
    <property type="entry name" value="DNA_MISMATCH_REPAIR_1"/>
    <property type="match status" value="1"/>
</dbReference>
<sequence>MRGPRIKILPEDLINKIAAGEVVERPASVVKELIENSLDASATKITVEIQNAGRKLIRVSDNGSGMTKEELSLAVQRHSTAKISQLEDLFNIQTLGFRGEALPSIASVSRLEIRSSFNGNDAGNDAGSLLLVEGGKTLKHEDIGSPIGTTIAVKDLFFNTPARKKFLKSPATEMGHIGNIVSKYAMAFPQVAFELISDGKPLLSSPGAGSLKEAVMAVYGIDLLKELLEAEFNFNQGRVYGLISRPTLSRIDKTYENFYVNGRYVRNFLLNRALEEGYRTLIPNNRFPVAILFVDIDPKLIDVNVHPTKREIKFLKTQEVMDAVSSSAKETLSKFSEVRSRDEGVEASLEVGSGKKKEDSIDQLPISPIQTGILTQNLTSNIKDADLVVSAIQPLFPIYQYKDTYIICTDGEDLVLIDQHAAHERIIYDQLSHKFQVSSRQSLLIPVTIELSPKEIAALQENIEYLKTLGFDLEEFGSNSYLLRAVPAVATKVSPKQLLIDIISEIQNLGKSAQMEIKQESIRKLIACHGAIKAGDKLNAPEMNQLIKDLYSTQNPLTCPHGRPTMFRITEEELKKRFSR</sequence>
<dbReference type="InterPro" id="IPR014762">
    <property type="entry name" value="DNA_mismatch_repair_CS"/>
</dbReference>
<dbReference type="SUPFAM" id="SSF55874">
    <property type="entry name" value="ATPase domain of HSP90 chaperone/DNA topoisomerase II/histidine kinase"/>
    <property type="match status" value="1"/>
</dbReference>
<evidence type="ECO:0000259" key="6">
    <source>
        <dbReference type="SMART" id="SM01340"/>
    </source>
</evidence>
<feature type="domain" description="DNA mismatch repair protein S5" evidence="6">
    <location>
        <begin position="215"/>
        <end position="333"/>
    </location>
</feature>
<dbReference type="CDD" id="cd00782">
    <property type="entry name" value="MutL_Trans"/>
    <property type="match status" value="1"/>
</dbReference>
<evidence type="ECO:0000256" key="3">
    <source>
        <dbReference type="ARBA" id="ARBA00023204"/>
    </source>
</evidence>
<keyword evidence="3 4" id="KW-0234">DNA repair</keyword>
<dbReference type="InterPro" id="IPR002099">
    <property type="entry name" value="MutL/Mlh/PMS"/>
</dbReference>
<dbReference type="NCBIfam" id="TIGR00585">
    <property type="entry name" value="mutl"/>
    <property type="match status" value="1"/>
</dbReference>
<protein>
    <recommendedName>
        <fullName evidence="4">DNA mismatch repair protein MutL</fullName>
    </recommendedName>
</protein>
<dbReference type="PATRIC" id="fig|1703775.3.peg.3142"/>
<name>A0A0S7XW60_UNCSA</name>
<dbReference type="SMART" id="SM00853">
    <property type="entry name" value="MutL_C"/>
    <property type="match status" value="1"/>
</dbReference>
<comment type="function">
    <text evidence="4">This protein is involved in the repair of mismatches in DNA. It is required for dam-dependent methyl-directed DNA mismatch repair. May act as a 'molecular matchmaker', a protein that promotes the formation of a stable complex between two or more DNA-binding proteins in an ATP-dependent manner without itself being part of a final effector complex.</text>
</comment>
<comment type="similarity">
    <text evidence="1 4">Belongs to the DNA mismatch repair MutL/HexB family.</text>
</comment>
<dbReference type="InterPro" id="IPR036890">
    <property type="entry name" value="HATPase_C_sf"/>
</dbReference>
<feature type="domain" description="MutL C-terminal dimerisation" evidence="5">
    <location>
        <begin position="397"/>
        <end position="538"/>
    </location>
</feature>
<dbReference type="GO" id="GO:0005524">
    <property type="term" value="F:ATP binding"/>
    <property type="evidence" value="ECO:0007669"/>
    <property type="project" value="InterPro"/>
</dbReference>
<dbReference type="PANTHER" id="PTHR10073">
    <property type="entry name" value="DNA MISMATCH REPAIR PROTEIN MLH, PMS, MUTL"/>
    <property type="match status" value="1"/>
</dbReference>
<evidence type="ECO:0000256" key="4">
    <source>
        <dbReference type="HAMAP-Rule" id="MF_00149"/>
    </source>
</evidence>
<dbReference type="InterPro" id="IPR014790">
    <property type="entry name" value="MutL_C"/>
</dbReference>
<accession>A0A0S7XW60</accession>
<dbReference type="Gene3D" id="3.30.1370.100">
    <property type="entry name" value="MutL, C-terminal domain, regulatory subdomain"/>
    <property type="match status" value="1"/>
</dbReference>
<dbReference type="Pfam" id="PF01119">
    <property type="entry name" value="DNA_mis_repair"/>
    <property type="match status" value="1"/>
</dbReference>
<dbReference type="GO" id="GO:0016887">
    <property type="term" value="F:ATP hydrolysis activity"/>
    <property type="evidence" value="ECO:0007669"/>
    <property type="project" value="InterPro"/>
</dbReference>
<dbReference type="InterPro" id="IPR020667">
    <property type="entry name" value="DNA_mismatch_repair_MutL"/>
</dbReference>
<dbReference type="HAMAP" id="MF_00149">
    <property type="entry name" value="DNA_mis_repair"/>
    <property type="match status" value="1"/>
</dbReference>
<evidence type="ECO:0000259" key="5">
    <source>
        <dbReference type="SMART" id="SM00853"/>
    </source>
</evidence>
<comment type="caution">
    <text evidence="7">The sequence shown here is derived from an EMBL/GenBank/DDBJ whole genome shotgun (WGS) entry which is preliminary data.</text>
</comment>
<keyword evidence="2 4" id="KW-0227">DNA damage</keyword>
<evidence type="ECO:0000313" key="8">
    <source>
        <dbReference type="Proteomes" id="UP000051861"/>
    </source>
</evidence>
<dbReference type="InterPro" id="IPR042121">
    <property type="entry name" value="MutL_C_regsub"/>
</dbReference>
<dbReference type="InterPro" id="IPR013507">
    <property type="entry name" value="DNA_mismatch_S5_2-like"/>
</dbReference>
<dbReference type="SUPFAM" id="SSF118116">
    <property type="entry name" value="DNA mismatch repair protein MutL"/>
    <property type="match status" value="1"/>
</dbReference>
<dbReference type="Pfam" id="PF13589">
    <property type="entry name" value="HATPase_c_3"/>
    <property type="match status" value="1"/>
</dbReference>
<dbReference type="InterPro" id="IPR038973">
    <property type="entry name" value="MutL/Mlh/Pms-like"/>
</dbReference>
<dbReference type="FunFam" id="3.30.565.10:FF:000003">
    <property type="entry name" value="DNA mismatch repair endonuclease MutL"/>
    <property type="match status" value="1"/>
</dbReference>
<dbReference type="InterPro" id="IPR042120">
    <property type="entry name" value="MutL_C_dimsub"/>
</dbReference>
<organism evidence="7 8">
    <name type="scientific">candidate division WOR-1 bacterium DG_54_3</name>
    <dbReference type="NCBI Taxonomy" id="1703775"/>
    <lineage>
        <taxon>Bacteria</taxon>
        <taxon>Bacillati</taxon>
        <taxon>Saganbacteria</taxon>
    </lineage>
</organism>
<dbReference type="GO" id="GO:0140664">
    <property type="term" value="F:ATP-dependent DNA damage sensor activity"/>
    <property type="evidence" value="ECO:0007669"/>
    <property type="project" value="InterPro"/>
</dbReference>
<dbReference type="Gene3D" id="3.30.565.10">
    <property type="entry name" value="Histidine kinase-like ATPase, C-terminal domain"/>
    <property type="match status" value="1"/>
</dbReference>
<dbReference type="InterPro" id="IPR020568">
    <property type="entry name" value="Ribosomal_Su5_D2-typ_SF"/>
</dbReference>
<gene>
    <name evidence="4" type="primary">mutL</name>
    <name evidence="7" type="ORF">AMJ44_08035</name>
</gene>
<evidence type="ECO:0000313" key="7">
    <source>
        <dbReference type="EMBL" id="KPJ66709.1"/>
    </source>
</evidence>
<dbReference type="SMART" id="SM01340">
    <property type="entry name" value="DNA_mis_repair"/>
    <property type="match status" value="1"/>
</dbReference>
<dbReference type="AlphaFoldDB" id="A0A0S7XW60"/>
<dbReference type="GO" id="GO:0032300">
    <property type="term" value="C:mismatch repair complex"/>
    <property type="evidence" value="ECO:0007669"/>
    <property type="project" value="InterPro"/>
</dbReference>
<dbReference type="Gene3D" id="3.30.230.10">
    <property type="match status" value="1"/>
</dbReference>
<dbReference type="EMBL" id="LIZX01000074">
    <property type="protein sequence ID" value="KPJ66709.1"/>
    <property type="molecule type" value="Genomic_DNA"/>
</dbReference>
<evidence type="ECO:0000256" key="2">
    <source>
        <dbReference type="ARBA" id="ARBA00022763"/>
    </source>
</evidence>
<dbReference type="Proteomes" id="UP000051861">
    <property type="component" value="Unassembled WGS sequence"/>
</dbReference>
<evidence type="ECO:0000256" key="1">
    <source>
        <dbReference type="ARBA" id="ARBA00006082"/>
    </source>
</evidence>
<dbReference type="SUPFAM" id="SSF54211">
    <property type="entry name" value="Ribosomal protein S5 domain 2-like"/>
    <property type="match status" value="1"/>
</dbReference>
<proteinExistence type="inferred from homology"/>